<dbReference type="GO" id="GO:0005737">
    <property type="term" value="C:cytoplasm"/>
    <property type="evidence" value="ECO:0007669"/>
    <property type="project" value="UniProtKB-SubCell"/>
</dbReference>
<dbReference type="GO" id="GO:0046914">
    <property type="term" value="F:transition metal ion binding"/>
    <property type="evidence" value="ECO:0007669"/>
    <property type="project" value="InterPro"/>
</dbReference>
<dbReference type="SUPFAM" id="SSF47979">
    <property type="entry name" value="Iron-dependent repressor protein, dimerization domain"/>
    <property type="match status" value="1"/>
</dbReference>
<dbReference type="AlphaFoldDB" id="A0A932CLC4"/>
<name>A0A932CLC4_UNCTE</name>
<reference evidence="6" key="1">
    <citation type="submission" date="2020-07" db="EMBL/GenBank/DDBJ databases">
        <title>Huge and variable diversity of episymbiotic CPR bacteria and DPANN archaea in groundwater ecosystems.</title>
        <authorList>
            <person name="He C.Y."/>
            <person name="Keren R."/>
            <person name="Whittaker M."/>
            <person name="Farag I.F."/>
            <person name="Doudna J."/>
            <person name="Cate J.H.D."/>
            <person name="Banfield J.F."/>
        </authorList>
    </citation>
    <scope>NUCLEOTIDE SEQUENCE</scope>
    <source>
        <strain evidence="6">NC_groundwater_672_Ag_B-0.1um_62_36</strain>
    </source>
</reference>
<keyword evidence="3" id="KW-0408">Iron</keyword>
<dbReference type="InterPro" id="IPR036421">
    <property type="entry name" value="Fe_dep_repressor_sf"/>
</dbReference>
<comment type="subcellular location">
    <subcellularLocation>
        <location evidence="1">Cytoplasm</location>
    </subcellularLocation>
</comment>
<feature type="compositionally biased region" description="Basic and acidic residues" evidence="4">
    <location>
        <begin position="71"/>
        <end position="80"/>
    </location>
</feature>
<evidence type="ECO:0000256" key="1">
    <source>
        <dbReference type="ARBA" id="ARBA00004496"/>
    </source>
</evidence>
<evidence type="ECO:0000259" key="5">
    <source>
        <dbReference type="SMART" id="SM00899"/>
    </source>
</evidence>
<dbReference type="GO" id="GO:0046983">
    <property type="term" value="F:protein dimerization activity"/>
    <property type="evidence" value="ECO:0007669"/>
    <property type="project" value="InterPro"/>
</dbReference>
<evidence type="ECO:0000313" key="6">
    <source>
        <dbReference type="EMBL" id="MBI2875525.1"/>
    </source>
</evidence>
<evidence type="ECO:0000256" key="2">
    <source>
        <dbReference type="ARBA" id="ARBA00011738"/>
    </source>
</evidence>
<dbReference type="InterPro" id="IPR050536">
    <property type="entry name" value="DtxR_MntR_Metal-Reg"/>
</dbReference>
<dbReference type="EMBL" id="JACPRF010000040">
    <property type="protein sequence ID" value="MBI2875525.1"/>
    <property type="molecule type" value="Genomic_DNA"/>
</dbReference>
<dbReference type="InterPro" id="IPR007167">
    <property type="entry name" value="Fe-transptr_FeoA-like"/>
</dbReference>
<dbReference type="Gene3D" id="2.30.30.90">
    <property type="match status" value="1"/>
</dbReference>
<dbReference type="SMART" id="SM00529">
    <property type="entry name" value="HTH_DTXR"/>
    <property type="match status" value="1"/>
</dbReference>
<sequence length="236" mass="26559">MGYQEVDELLEQIWTAREEGRVLLRELLGPGEEEAALAEGIQQGLLLLRQREPAAPQATAPVSERSSGSPSRERLEVALSPEGEKRARDIIRRHRLAELLFSEIFELEDAPMESGACNFEHLLAPKIIESVCTFLGHPRRCPHGKPIPPDECCNRFQVDIQPLVIRLSDLPLGEEGRIVFITPKQRTRLDRLSALGLIPGSMVRLHQRQPSYVISIGETEMALDREIACEIYVRKA</sequence>
<dbReference type="InterPro" id="IPR001367">
    <property type="entry name" value="Fe_dep_repressor"/>
</dbReference>
<dbReference type="SUPFAM" id="SSF50037">
    <property type="entry name" value="C-terminal domain of transcriptional repressors"/>
    <property type="match status" value="1"/>
</dbReference>
<dbReference type="PANTHER" id="PTHR33238">
    <property type="entry name" value="IRON (METAL) DEPENDENT REPRESSOR, DTXR FAMILY"/>
    <property type="match status" value="1"/>
</dbReference>
<organism evidence="6 7">
    <name type="scientific">Tectimicrobiota bacterium</name>
    <dbReference type="NCBI Taxonomy" id="2528274"/>
    <lineage>
        <taxon>Bacteria</taxon>
        <taxon>Pseudomonadati</taxon>
        <taxon>Nitrospinota/Tectimicrobiota group</taxon>
        <taxon>Candidatus Tectimicrobiota</taxon>
    </lineage>
</organism>
<dbReference type="InterPro" id="IPR022689">
    <property type="entry name" value="Iron_dep_repressor"/>
</dbReference>
<proteinExistence type="predicted"/>
<feature type="domain" description="Ferrous iron transporter FeoA-like" evidence="5">
    <location>
        <begin position="165"/>
        <end position="235"/>
    </location>
</feature>
<accession>A0A932CLC4</accession>
<protein>
    <submittedName>
        <fullName evidence="6">Metal-dependent transcriptional regulator</fullName>
    </submittedName>
</protein>
<dbReference type="Pfam" id="PF04023">
    <property type="entry name" value="FeoA"/>
    <property type="match status" value="1"/>
</dbReference>
<evidence type="ECO:0000256" key="4">
    <source>
        <dbReference type="SAM" id="MobiDB-lite"/>
    </source>
</evidence>
<dbReference type="SMART" id="SM00899">
    <property type="entry name" value="FeoA"/>
    <property type="match status" value="1"/>
</dbReference>
<evidence type="ECO:0000313" key="7">
    <source>
        <dbReference type="Proteomes" id="UP000769766"/>
    </source>
</evidence>
<dbReference type="Gene3D" id="1.10.10.10">
    <property type="entry name" value="Winged helix-like DNA-binding domain superfamily/Winged helix DNA-binding domain"/>
    <property type="match status" value="1"/>
</dbReference>
<dbReference type="InterPro" id="IPR036388">
    <property type="entry name" value="WH-like_DNA-bd_sf"/>
</dbReference>
<feature type="region of interest" description="Disordered" evidence="4">
    <location>
        <begin position="53"/>
        <end position="80"/>
    </location>
</feature>
<dbReference type="Proteomes" id="UP000769766">
    <property type="component" value="Unassembled WGS sequence"/>
</dbReference>
<dbReference type="Pfam" id="PF02742">
    <property type="entry name" value="Fe_dep_repr_C"/>
    <property type="match status" value="1"/>
</dbReference>
<gene>
    <name evidence="6" type="ORF">HYY20_01440</name>
</gene>
<dbReference type="PANTHER" id="PTHR33238:SF11">
    <property type="entry name" value="TRANSCRIPTIONAL REGULATOR MNTR"/>
    <property type="match status" value="1"/>
</dbReference>
<dbReference type="GO" id="GO:0003700">
    <property type="term" value="F:DNA-binding transcription factor activity"/>
    <property type="evidence" value="ECO:0007669"/>
    <property type="project" value="InterPro"/>
</dbReference>
<evidence type="ECO:0000256" key="3">
    <source>
        <dbReference type="ARBA" id="ARBA00023004"/>
    </source>
</evidence>
<comment type="subunit">
    <text evidence="2">Homodimer.</text>
</comment>
<comment type="caution">
    <text evidence="6">The sequence shown here is derived from an EMBL/GenBank/DDBJ whole genome shotgun (WGS) entry which is preliminary data.</text>
</comment>
<dbReference type="InterPro" id="IPR038157">
    <property type="entry name" value="FeoA_core_dom"/>
</dbReference>
<dbReference type="InterPro" id="IPR008988">
    <property type="entry name" value="Transcriptional_repressor_C"/>
</dbReference>